<sequence length="211" mass="23839">MPAGNYEEGIERINLTGAANMPDQRDLRARQRERMRSKIIGCAVAIILVFVFYGGYWIQTLGRTDAAVKTANAASLIYAGDYEQALVVADDVVNSGHYQWYGHLYKIVSLIHLQRFKEADAEADKLASYYSSGLTMPRRFFKTFLLAKMLNNKYDEDLKGSLSDRYPPAIVKIIREVRELKNVCYPIVSAADIADLHSVPKAKGCFSWPNY</sequence>
<feature type="transmembrane region" description="Helical" evidence="1">
    <location>
        <begin position="39"/>
        <end position="58"/>
    </location>
</feature>
<keyword evidence="1" id="KW-1133">Transmembrane helix</keyword>
<accession>A0A845MFF3</accession>
<comment type="caution">
    <text evidence="2">The sequence shown here is derived from an EMBL/GenBank/DDBJ whole genome shotgun (WGS) entry which is preliminary data.</text>
</comment>
<keyword evidence="1" id="KW-0472">Membrane</keyword>
<keyword evidence="1" id="KW-0812">Transmembrane</keyword>
<protein>
    <submittedName>
        <fullName evidence="2">Uncharacterized protein</fullName>
    </submittedName>
</protein>
<dbReference type="AlphaFoldDB" id="A0A845MFF3"/>
<name>A0A845MFF3_9PROT</name>
<evidence type="ECO:0000313" key="2">
    <source>
        <dbReference type="EMBL" id="MZR22160.1"/>
    </source>
</evidence>
<dbReference type="RefSeq" id="WP_161338620.1">
    <property type="nucleotide sequence ID" value="NZ_JBHSDG010000005.1"/>
</dbReference>
<reference evidence="2 3" key="1">
    <citation type="journal article" date="2014" name="Int. J. Syst. Evol. Microbiol.">
        <title>Sneathiella chungangensis sp. nov., isolated from a marine sand, and emended description of the genus Sneathiella.</title>
        <authorList>
            <person name="Siamphan C."/>
            <person name="Kim H."/>
            <person name="Lee J.S."/>
            <person name="Kim W."/>
        </authorList>
    </citation>
    <scope>NUCLEOTIDE SEQUENCE [LARGE SCALE GENOMIC DNA]</scope>
    <source>
        <strain evidence="2 3">KCTC 32476</strain>
    </source>
</reference>
<organism evidence="2 3">
    <name type="scientific">Sneathiella chungangensis</name>
    <dbReference type="NCBI Taxonomy" id="1418234"/>
    <lineage>
        <taxon>Bacteria</taxon>
        <taxon>Pseudomonadati</taxon>
        <taxon>Pseudomonadota</taxon>
        <taxon>Alphaproteobacteria</taxon>
        <taxon>Sneathiellales</taxon>
        <taxon>Sneathiellaceae</taxon>
        <taxon>Sneathiella</taxon>
    </lineage>
</organism>
<proteinExistence type="predicted"/>
<evidence type="ECO:0000256" key="1">
    <source>
        <dbReference type="SAM" id="Phobius"/>
    </source>
</evidence>
<gene>
    <name evidence="2" type="ORF">GQF03_07440</name>
</gene>
<dbReference type="OrthoDB" id="9813298at2"/>
<dbReference type="EMBL" id="WTVA01000003">
    <property type="protein sequence ID" value="MZR22160.1"/>
    <property type="molecule type" value="Genomic_DNA"/>
</dbReference>
<dbReference type="Proteomes" id="UP000445696">
    <property type="component" value="Unassembled WGS sequence"/>
</dbReference>
<keyword evidence="3" id="KW-1185">Reference proteome</keyword>
<evidence type="ECO:0000313" key="3">
    <source>
        <dbReference type="Proteomes" id="UP000445696"/>
    </source>
</evidence>